<dbReference type="EMBL" id="AHHD01000462">
    <property type="protein sequence ID" value="EKG11989.1"/>
    <property type="molecule type" value="Genomic_DNA"/>
</dbReference>
<name>K2RP78_MACPH</name>
<proteinExistence type="predicted"/>
<dbReference type="HOGENOM" id="CLU_2210538_0_0_1"/>
<sequence>MTDWRLSKYDRKRDCYAQVDPLFPQAPSKPTSESVLYFPKQTVVEGCVGAKWVCPGFYCSSSLPKNLARLISGIPGTCEANISAVQVNAGIIANVKHLFMCKGRSPI</sequence>
<accession>K2RP78</accession>
<reference evidence="1 2" key="1">
    <citation type="journal article" date="2012" name="BMC Genomics">
        <title>Tools to kill: Genome of one of the most destructive plant pathogenic fungi Macrophomina phaseolina.</title>
        <authorList>
            <person name="Islam M.S."/>
            <person name="Haque M.S."/>
            <person name="Islam M.M."/>
            <person name="Emdad E.M."/>
            <person name="Halim A."/>
            <person name="Hossen Q.M.M."/>
            <person name="Hossain M.Z."/>
            <person name="Ahmed B."/>
            <person name="Rahim S."/>
            <person name="Rahman M.S."/>
            <person name="Alam M.M."/>
            <person name="Hou S."/>
            <person name="Wan X."/>
            <person name="Saito J.A."/>
            <person name="Alam M."/>
        </authorList>
    </citation>
    <scope>NUCLEOTIDE SEQUENCE [LARGE SCALE GENOMIC DNA]</scope>
    <source>
        <strain evidence="1 2">MS6</strain>
    </source>
</reference>
<dbReference type="VEuPathDB" id="FungiDB:MPH_10884"/>
<evidence type="ECO:0000313" key="2">
    <source>
        <dbReference type="Proteomes" id="UP000007129"/>
    </source>
</evidence>
<protein>
    <submittedName>
        <fullName evidence="1">Uncharacterized protein</fullName>
    </submittedName>
</protein>
<organism evidence="1 2">
    <name type="scientific">Macrophomina phaseolina (strain MS6)</name>
    <name type="common">Charcoal rot fungus</name>
    <dbReference type="NCBI Taxonomy" id="1126212"/>
    <lineage>
        <taxon>Eukaryota</taxon>
        <taxon>Fungi</taxon>
        <taxon>Dikarya</taxon>
        <taxon>Ascomycota</taxon>
        <taxon>Pezizomycotina</taxon>
        <taxon>Dothideomycetes</taxon>
        <taxon>Dothideomycetes incertae sedis</taxon>
        <taxon>Botryosphaeriales</taxon>
        <taxon>Botryosphaeriaceae</taxon>
        <taxon>Macrophomina</taxon>
    </lineage>
</organism>
<dbReference type="Proteomes" id="UP000007129">
    <property type="component" value="Unassembled WGS sequence"/>
</dbReference>
<dbReference type="AlphaFoldDB" id="K2RP78"/>
<gene>
    <name evidence="1" type="ORF">MPH_10884</name>
</gene>
<dbReference type="InParanoid" id="K2RP78"/>
<evidence type="ECO:0000313" key="1">
    <source>
        <dbReference type="EMBL" id="EKG11989.1"/>
    </source>
</evidence>
<comment type="caution">
    <text evidence="1">The sequence shown here is derived from an EMBL/GenBank/DDBJ whole genome shotgun (WGS) entry which is preliminary data.</text>
</comment>